<keyword evidence="1" id="KW-0880">Kelch repeat</keyword>
<feature type="domain" description="Attractin/MKLN-like beta-propeller" evidence="3">
    <location>
        <begin position="15"/>
        <end position="252"/>
    </location>
</feature>
<name>A0ABW5MUF1_9FLAO</name>
<sequence>MASFSNFQIQDSLNLSWHNLDESEAYTARHENSLVQAGDKFYLMGGRENARTIDVYDYKSNEWTALENNAPKSFNHFQATVYGGLIWVIGAFNTNDYPNEIPEQYIWAFDPTTLKWTKGPEIPGERRRGAAGPVVFKDNFYVLAGNTKGHNGGFVPWLDSYNPATGEWKILENAPRSRDHFFGVVIENNLYAAGGRLSGGQGGTFIPTIAEVDVYDLERNTWRTLPSNQNIPTPRAGAPTVNFRNHLVVIGGEVKEQEVYGLTRTDALEITEAYDPRSQEWSRWPDLNHKRHGTQAIVSGDGIFVLSGSTNLGGGRQHNLEALGSKKPEGKALISSRPKTPKKIRAKGRTKLKIPITLDKGNVGKFIVKIDFFGIGASDFRSEHDYCDRPIFIKPYTTLHIPILYLGSKKIKPATAKILFSDKTVAEVLIK</sequence>
<dbReference type="Proteomes" id="UP001597526">
    <property type="component" value="Unassembled WGS sequence"/>
</dbReference>
<comment type="caution">
    <text evidence="4">The sequence shown here is derived from an EMBL/GenBank/DDBJ whole genome shotgun (WGS) entry which is preliminary data.</text>
</comment>
<evidence type="ECO:0000256" key="1">
    <source>
        <dbReference type="ARBA" id="ARBA00022441"/>
    </source>
</evidence>
<reference evidence="5" key="1">
    <citation type="journal article" date="2019" name="Int. J. Syst. Evol. Microbiol.">
        <title>The Global Catalogue of Microorganisms (GCM) 10K type strain sequencing project: providing services to taxonomists for standard genome sequencing and annotation.</title>
        <authorList>
            <consortium name="The Broad Institute Genomics Platform"/>
            <consortium name="The Broad Institute Genome Sequencing Center for Infectious Disease"/>
            <person name="Wu L."/>
            <person name="Ma J."/>
        </authorList>
    </citation>
    <scope>NUCLEOTIDE SEQUENCE [LARGE SCALE GENOMIC DNA]</scope>
    <source>
        <strain evidence="5">KCTC 52368</strain>
    </source>
</reference>
<keyword evidence="2" id="KW-0677">Repeat</keyword>
<dbReference type="SUPFAM" id="SSF117281">
    <property type="entry name" value="Kelch motif"/>
    <property type="match status" value="1"/>
</dbReference>
<evidence type="ECO:0000313" key="4">
    <source>
        <dbReference type="EMBL" id="MFD2586872.1"/>
    </source>
</evidence>
<dbReference type="SMART" id="SM00612">
    <property type="entry name" value="Kelch"/>
    <property type="match status" value="4"/>
</dbReference>
<dbReference type="Pfam" id="PF24981">
    <property type="entry name" value="Beta-prop_ATRN-LZTR1"/>
    <property type="match status" value="1"/>
</dbReference>
<dbReference type="EMBL" id="JBHULB010000008">
    <property type="protein sequence ID" value="MFD2586872.1"/>
    <property type="molecule type" value="Genomic_DNA"/>
</dbReference>
<proteinExistence type="predicted"/>
<evidence type="ECO:0000256" key="2">
    <source>
        <dbReference type="ARBA" id="ARBA00022737"/>
    </source>
</evidence>
<dbReference type="PANTHER" id="PTHR45632">
    <property type="entry name" value="LD33804P"/>
    <property type="match status" value="1"/>
</dbReference>
<evidence type="ECO:0000259" key="3">
    <source>
        <dbReference type="Pfam" id="PF24981"/>
    </source>
</evidence>
<dbReference type="Gene3D" id="2.120.10.80">
    <property type="entry name" value="Kelch-type beta propeller"/>
    <property type="match status" value="2"/>
</dbReference>
<gene>
    <name evidence="4" type="ORF">ACFSQJ_08015</name>
</gene>
<keyword evidence="5" id="KW-1185">Reference proteome</keyword>
<organism evidence="4 5">
    <name type="scientific">Croceitalea marina</name>
    <dbReference type="NCBI Taxonomy" id="1775166"/>
    <lineage>
        <taxon>Bacteria</taxon>
        <taxon>Pseudomonadati</taxon>
        <taxon>Bacteroidota</taxon>
        <taxon>Flavobacteriia</taxon>
        <taxon>Flavobacteriales</taxon>
        <taxon>Flavobacteriaceae</taxon>
        <taxon>Croceitalea</taxon>
    </lineage>
</organism>
<dbReference type="InterPro" id="IPR006652">
    <property type="entry name" value="Kelch_1"/>
</dbReference>
<dbReference type="InterPro" id="IPR056737">
    <property type="entry name" value="Beta-prop_ATRN-MKLN-like"/>
</dbReference>
<dbReference type="InterPro" id="IPR015915">
    <property type="entry name" value="Kelch-typ_b-propeller"/>
</dbReference>
<protein>
    <submittedName>
        <fullName evidence="4">Kelch repeat-containing protein</fullName>
    </submittedName>
</protein>
<accession>A0ABW5MUF1</accession>
<evidence type="ECO:0000313" key="5">
    <source>
        <dbReference type="Proteomes" id="UP001597526"/>
    </source>
</evidence>